<dbReference type="EMBL" id="JBAMIC010000012">
    <property type="protein sequence ID" value="KAK7099075.1"/>
    <property type="molecule type" value="Genomic_DNA"/>
</dbReference>
<dbReference type="GO" id="GO:0005634">
    <property type="term" value="C:nucleus"/>
    <property type="evidence" value="ECO:0007669"/>
    <property type="project" value="TreeGrafter"/>
</dbReference>
<keyword evidence="4" id="KW-1185">Reference proteome</keyword>
<feature type="compositionally biased region" description="Basic residues" evidence="1">
    <location>
        <begin position="67"/>
        <end position="77"/>
    </location>
</feature>
<evidence type="ECO:0000259" key="2">
    <source>
        <dbReference type="Pfam" id="PF15805"/>
    </source>
</evidence>
<evidence type="ECO:0000313" key="3">
    <source>
        <dbReference type="EMBL" id="KAK7099075.1"/>
    </source>
</evidence>
<feature type="compositionally biased region" description="Polar residues" evidence="1">
    <location>
        <begin position="239"/>
        <end position="253"/>
    </location>
</feature>
<feature type="compositionally biased region" description="Polar residues" evidence="1">
    <location>
        <begin position="88"/>
        <end position="107"/>
    </location>
</feature>
<feature type="region of interest" description="Disordered" evidence="1">
    <location>
        <begin position="39"/>
        <end position="116"/>
    </location>
</feature>
<feature type="compositionally biased region" description="Polar residues" evidence="1">
    <location>
        <begin position="275"/>
        <end position="284"/>
    </location>
</feature>
<name>A0AAN9B4C1_9CAEN</name>
<dbReference type="Pfam" id="PF15805">
    <property type="entry name" value="SCNM1_acidic"/>
    <property type="match status" value="1"/>
</dbReference>
<dbReference type="InterPro" id="IPR031625">
    <property type="entry name" value="SCNM1_acidic"/>
</dbReference>
<sequence>MLMVHRQGKKHAAGEAEFLRKKKELRALVLKRKHEQYVKDGTTNIKQAASTSTGSITTAQPYDPRVKKQKLKPHERRPRLDMLPSNPVPSSESQHQGSSRGAYSSIGSLGDGPIKHSQQLKNIFHPPQRPQLPFQPYVSHRHGSMTASSAYDLPTSQPVVSSETCFQAVSVNSEQRDTVTPFNQTCVTSVSSGPQLPVSHSLSGHSDQAGSQEKPVSVSGSKGKNSVSCKSGGVASLARENSSVKGSSSSLTQRKLGGTKRSWAKLRTADKDKSVGTSSDNTLAQKYHQLGGSGWKRDWDGKWIRDKEAEFDSDEEPPDLS</sequence>
<dbReference type="PANTHER" id="PTHR32297">
    <property type="entry name" value="SODIUM CHANNEL MODIFIER 1"/>
    <property type="match status" value="1"/>
</dbReference>
<organism evidence="3 4">
    <name type="scientific">Littorina saxatilis</name>
    <dbReference type="NCBI Taxonomy" id="31220"/>
    <lineage>
        <taxon>Eukaryota</taxon>
        <taxon>Metazoa</taxon>
        <taxon>Spiralia</taxon>
        <taxon>Lophotrochozoa</taxon>
        <taxon>Mollusca</taxon>
        <taxon>Gastropoda</taxon>
        <taxon>Caenogastropoda</taxon>
        <taxon>Littorinimorpha</taxon>
        <taxon>Littorinoidea</taxon>
        <taxon>Littorinidae</taxon>
        <taxon>Littorina</taxon>
    </lineage>
</organism>
<proteinExistence type="predicted"/>
<feature type="domain" description="Sodium channel modifier 1 acidic C-terminal" evidence="2">
    <location>
        <begin position="279"/>
        <end position="318"/>
    </location>
</feature>
<feature type="region of interest" description="Disordered" evidence="1">
    <location>
        <begin position="188"/>
        <end position="299"/>
    </location>
</feature>
<gene>
    <name evidence="3" type="ORF">V1264_003267</name>
</gene>
<dbReference type="InterPro" id="IPR033570">
    <property type="entry name" value="SCNM1"/>
</dbReference>
<feature type="compositionally biased region" description="Polar residues" evidence="1">
    <location>
        <begin position="188"/>
        <end position="211"/>
    </location>
</feature>
<evidence type="ECO:0000256" key="1">
    <source>
        <dbReference type="SAM" id="MobiDB-lite"/>
    </source>
</evidence>
<dbReference type="PANTHER" id="PTHR32297:SF1">
    <property type="entry name" value="SODIUM CHANNEL MODIFIER 1"/>
    <property type="match status" value="1"/>
</dbReference>
<dbReference type="Proteomes" id="UP001374579">
    <property type="component" value="Unassembled WGS sequence"/>
</dbReference>
<accession>A0AAN9B4C1</accession>
<evidence type="ECO:0000313" key="4">
    <source>
        <dbReference type="Proteomes" id="UP001374579"/>
    </source>
</evidence>
<reference evidence="3 4" key="1">
    <citation type="submission" date="2024-02" db="EMBL/GenBank/DDBJ databases">
        <title>Chromosome-scale genome assembly of the rough periwinkle Littorina saxatilis.</title>
        <authorList>
            <person name="De Jode A."/>
            <person name="Faria R."/>
            <person name="Formenti G."/>
            <person name="Sims Y."/>
            <person name="Smith T.P."/>
            <person name="Tracey A."/>
            <person name="Wood J.M.D."/>
            <person name="Zagrodzka Z.B."/>
            <person name="Johannesson K."/>
            <person name="Butlin R.K."/>
            <person name="Leder E.H."/>
        </authorList>
    </citation>
    <scope>NUCLEOTIDE SEQUENCE [LARGE SCALE GENOMIC DNA]</scope>
    <source>
        <strain evidence="3">Snail1</strain>
        <tissue evidence="3">Muscle</tissue>
    </source>
</reference>
<comment type="caution">
    <text evidence="3">The sequence shown here is derived from an EMBL/GenBank/DDBJ whole genome shotgun (WGS) entry which is preliminary data.</text>
</comment>
<protein>
    <recommendedName>
        <fullName evidence="2">Sodium channel modifier 1 acidic C-terminal domain-containing protein</fullName>
    </recommendedName>
</protein>
<feature type="compositionally biased region" description="Low complexity" evidence="1">
    <location>
        <begin position="48"/>
        <end position="59"/>
    </location>
</feature>
<feature type="compositionally biased region" description="Low complexity" evidence="1">
    <location>
        <begin position="214"/>
        <end position="234"/>
    </location>
</feature>
<dbReference type="GO" id="GO:0008380">
    <property type="term" value="P:RNA splicing"/>
    <property type="evidence" value="ECO:0007669"/>
    <property type="project" value="InterPro"/>
</dbReference>
<dbReference type="AlphaFoldDB" id="A0AAN9B4C1"/>